<comment type="caution">
    <text evidence="6">The sequence shown here is derived from an EMBL/GenBank/DDBJ whole genome shotgun (WGS) entry which is preliminary data.</text>
</comment>
<dbReference type="Proteomes" id="UP000621307">
    <property type="component" value="Unassembled WGS sequence"/>
</dbReference>
<reference evidence="6 7" key="1">
    <citation type="journal article" date="2020" name="ISME J.">
        <title>Comparative genomics reveals insights into cyanobacterial evolution and habitat adaptation.</title>
        <authorList>
            <person name="Chen M.Y."/>
            <person name="Teng W.K."/>
            <person name="Zhao L."/>
            <person name="Hu C.X."/>
            <person name="Zhou Y.K."/>
            <person name="Han B.P."/>
            <person name="Song L.R."/>
            <person name="Shu W.S."/>
        </authorList>
    </citation>
    <scope>NUCLEOTIDE SEQUENCE [LARGE SCALE GENOMIC DNA]</scope>
    <source>
        <strain evidence="6 7">FACHB-3921</strain>
    </source>
</reference>
<accession>A0ABR8BND2</accession>
<evidence type="ECO:0000313" key="6">
    <source>
        <dbReference type="EMBL" id="MBD2255189.1"/>
    </source>
</evidence>
<sequence length="212" mass="25095">MNTVGFPIYLSDSERMNEKFRRLNNDEYRSREYLTKDEMKILIQAAGDRGRHRVRDQALLLMSFRHGLRPGEAATMKWDAVMLERRVIYIKRLKGSQSGNHPMQPDEVDLLGQLKQIYPNSFFVFPNERGKSLSVDAIEKIVKRAAEKAGLHIKVHPHMFRHSCGYFLAEQNRSTRDIQSYLGHKQIQNTVRYTAENPRRFEHFDWQWEQPF</sequence>
<evidence type="ECO:0000259" key="5">
    <source>
        <dbReference type="PROSITE" id="PS51898"/>
    </source>
</evidence>
<evidence type="ECO:0000256" key="1">
    <source>
        <dbReference type="ARBA" id="ARBA00022558"/>
    </source>
</evidence>
<gene>
    <name evidence="6" type="ORF">H6G14_28630</name>
</gene>
<keyword evidence="3" id="KW-0804">Transcription</keyword>
<dbReference type="Gene3D" id="1.10.443.10">
    <property type="entry name" value="Intergrase catalytic core"/>
    <property type="match status" value="1"/>
</dbReference>
<organism evidence="6 7">
    <name type="scientific">Nostoc parmelioides FACHB-3921</name>
    <dbReference type="NCBI Taxonomy" id="2692909"/>
    <lineage>
        <taxon>Bacteria</taxon>
        <taxon>Bacillati</taxon>
        <taxon>Cyanobacteriota</taxon>
        <taxon>Cyanophyceae</taxon>
        <taxon>Nostocales</taxon>
        <taxon>Nostocaceae</taxon>
        <taxon>Nostoc</taxon>
    </lineage>
</organism>
<keyword evidence="7" id="KW-1185">Reference proteome</keyword>
<dbReference type="EMBL" id="JACJQL010000081">
    <property type="protein sequence ID" value="MBD2255189.1"/>
    <property type="molecule type" value="Genomic_DNA"/>
</dbReference>
<protein>
    <submittedName>
        <fullName evidence="6">Tyrosine-type recombinase/integrase</fullName>
    </submittedName>
</protein>
<keyword evidence="2" id="KW-0805">Transcription regulation</keyword>
<dbReference type="PROSITE" id="PS51898">
    <property type="entry name" value="TYR_RECOMBINASE"/>
    <property type="match status" value="1"/>
</dbReference>
<dbReference type="InterPro" id="IPR002104">
    <property type="entry name" value="Integrase_catalytic"/>
</dbReference>
<keyword evidence="4" id="KW-0233">DNA recombination</keyword>
<evidence type="ECO:0000256" key="3">
    <source>
        <dbReference type="ARBA" id="ARBA00023163"/>
    </source>
</evidence>
<dbReference type="InterPro" id="IPR013762">
    <property type="entry name" value="Integrase-like_cat_sf"/>
</dbReference>
<dbReference type="PANTHER" id="PTHR30349">
    <property type="entry name" value="PHAGE INTEGRASE-RELATED"/>
    <property type="match status" value="1"/>
</dbReference>
<keyword evidence="1" id="KW-1029">Fimbrium biogenesis</keyword>
<dbReference type="InterPro" id="IPR011010">
    <property type="entry name" value="DNA_brk_join_enz"/>
</dbReference>
<dbReference type="PANTHER" id="PTHR30349:SF62">
    <property type="entry name" value="TYPE 1 FIMBRIAE REGULATORY PROTEIN FIMB-RELATED"/>
    <property type="match status" value="1"/>
</dbReference>
<evidence type="ECO:0000256" key="2">
    <source>
        <dbReference type="ARBA" id="ARBA00023015"/>
    </source>
</evidence>
<dbReference type="Pfam" id="PF00589">
    <property type="entry name" value="Phage_integrase"/>
    <property type="match status" value="1"/>
</dbReference>
<evidence type="ECO:0000256" key="4">
    <source>
        <dbReference type="ARBA" id="ARBA00023172"/>
    </source>
</evidence>
<feature type="domain" description="Tyr recombinase" evidence="5">
    <location>
        <begin position="29"/>
        <end position="209"/>
    </location>
</feature>
<dbReference type="SUPFAM" id="SSF56349">
    <property type="entry name" value="DNA breaking-rejoining enzymes"/>
    <property type="match status" value="1"/>
</dbReference>
<dbReference type="InterPro" id="IPR050090">
    <property type="entry name" value="Tyrosine_recombinase_XerCD"/>
</dbReference>
<name>A0ABR8BND2_9NOSO</name>
<proteinExistence type="predicted"/>
<evidence type="ECO:0000313" key="7">
    <source>
        <dbReference type="Proteomes" id="UP000621307"/>
    </source>
</evidence>